<dbReference type="PANTHER" id="PTHR31587:SF4">
    <property type="entry name" value="TRANSMEMBRANE PROTEIN (DUF2215)"/>
    <property type="match status" value="1"/>
</dbReference>
<keyword evidence="5 9" id="KW-1133">Transmembrane helix</keyword>
<keyword evidence="6 9" id="KW-0472">Membrane</keyword>
<reference evidence="10 11" key="1">
    <citation type="journal article" date="2018" name="Cell">
        <title>The Chara Genome: Secondary Complexity and Implications for Plant Terrestrialization.</title>
        <authorList>
            <person name="Nishiyama T."/>
            <person name="Sakayama H."/>
            <person name="Vries J.D."/>
            <person name="Buschmann H."/>
            <person name="Saint-Marcoux D."/>
            <person name="Ullrich K.K."/>
            <person name="Haas F.B."/>
            <person name="Vanderstraeten L."/>
            <person name="Becker D."/>
            <person name="Lang D."/>
            <person name="Vosolsobe S."/>
            <person name="Rombauts S."/>
            <person name="Wilhelmsson P.K.I."/>
            <person name="Janitza P."/>
            <person name="Kern R."/>
            <person name="Heyl A."/>
            <person name="Rumpler F."/>
            <person name="Villalobos L.I.A.C."/>
            <person name="Clay J.M."/>
            <person name="Skokan R."/>
            <person name="Toyoda A."/>
            <person name="Suzuki Y."/>
            <person name="Kagoshima H."/>
            <person name="Schijlen E."/>
            <person name="Tajeshwar N."/>
            <person name="Catarino B."/>
            <person name="Hetherington A.J."/>
            <person name="Saltykova A."/>
            <person name="Bonnot C."/>
            <person name="Breuninger H."/>
            <person name="Symeonidi A."/>
            <person name="Radhakrishnan G.V."/>
            <person name="Van Nieuwerburgh F."/>
            <person name="Deforce D."/>
            <person name="Chang C."/>
            <person name="Karol K.G."/>
            <person name="Hedrich R."/>
            <person name="Ulvskov P."/>
            <person name="Glockner G."/>
            <person name="Delwiche C.F."/>
            <person name="Petrasek J."/>
            <person name="Van de Peer Y."/>
            <person name="Friml J."/>
            <person name="Beilby M."/>
            <person name="Dolan L."/>
            <person name="Kohara Y."/>
            <person name="Sugano S."/>
            <person name="Fujiyama A."/>
            <person name="Delaux P.-M."/>
            <person name="Quint M."/>
            <person name="TheiBen G."/>
            <person name="Hagemann M."/>
            <person name="Harholt J."/>
            <person name="Dunand C."/>
            <person name="Zachgo S."/>
            <person name="Langdale J."/>
            <person name="Maumus F."/>
            <person name="Straeten D.V.D."/>
            <person name="Gould S.B."/>
            <person name="Rensing S.A."/>
        </authorList>
    </citation>
    <scope>NUCLEOTIDE SEQUENCE [LARGE SCALE GENOMIC DNA]</scope>
    <source>
        <strain evidence="10 11">S276</strain>
    </source>
</reference>
<comment type="similarity">
    <text evidence="2">Belongs to the NEMP family.</text>
</comment>
<comment type="subcellular location">
    <subcellularLocation>
        <location evidence="1">Nucleus inner membrane</location>
        <topology evidence="1">Multi-pass membrane protein</topology>
        <orientation evidence="1">Nucleoplasmic side</orientation>
    </subcellularLocation>
</comment>
<feature type="transmembrane region" description="Helical" evidence="9">
    <location>
        <begin position="303"/>
        <end position="322"/>
    </location>
</feature>
<dbReference type="STRING" id="69332.A0A388KY37"/>
<comment type="caution">
    <text evidence="10">The sequence shown here is derived from an EMBL/GenBank/DDBJ whole genome shotgun (WGS) entry which is preliminary data.</text>
</comment>
<sequence length="551" mass="62295">MFSSRCGLGESLKLRPPFGICEAGNVESDLGLASCIRVHVIGQPRLLNLRKTCHVTNLRLDARVHARMSARWSLSSADSRDSIEVCLHGNDTLERGDCPGVWRKVSDGEWSSVISPFENKFLDIKIQGFGTDAGELTVHLTEEFHVFRLVFLCCGMAMLLLSPMMSRSVPLYYGTAMSLSVFVVVLIVAYQVMRFLPLGRRKAFNAFVFGSVVGFGSVILRWVGDFLTTVLKQFGFGDDVTPPALVLVGVLIFLSGAALGFWFVRRFILTPEGQLDLSTAEFVNWSIRFVACILLYMSSNDRILRFVILSTGVIAIIWQQRLKELRRRRKRRRQGHGIQSPPPNRNNVLHSDGKQWSPGGGVGYASSPSPGMDSLHRRAQGQQTPYSAAAKTPSSVTPSGRVKTTTTPASRPLWEVRTYPSVIHTPSRGRRNLTVEEYEHTAQECTRVQLASLFDKTDFKKWMLDNCNRVEITPTTPREQRTDEAIERTADMDENWDGEEEDGEVPGDGTFEMEREQRFSARGEEREQRFSSREEFRREELIQRRIQESKF</sequence>
<feature type="transmembrane region" description="Helical" evidence="9">
    <location>
        <begin position="244"/>
        <end position="263"/>
    </location>
</feature>
<protein>
    <submittedName>
        <fullName evidence="10">Uncharacterized protein</fullName>
    </submittedName>
</protein>
<feature type="region of interest" description="Disordered" evidence="8">
    <location>
        <begin position="495"/>
        <end position="535"/>
    </location>
</feature>
<feature type="region of interest" description="Disordered" evidence="8">
    <location>
        <begin position="328"/>
        <end position="407"/>
    </location>
</feature>
<feature type="compositionally biased region" description="Polar residues" evidence="8">
    <location>
        <begin position="380"/>
        <end position="407"/>
    </location>
</feature>
<evidence type="ECO:0000256" key="4">
    <source>
        <dbReference type="ARBA" id="ARBA00022729"/>
    </source>
</evidence>
<dbReference type="InterPro" id="IPR019358">
    <property type="entry name" value="NEMP_fam"/>
</dbReference>
<dbReference type="PANTHER" id="PTHR31587">
    <property type="entry name" value="TRANSMEMBRANE PROTEIN (DUF2215)"/>
    <property type="match status" value="1"/>
</dbReference>
<feature type="compositionally biased region" description="Basic and acidic residues" evidence="8">
    <location>
        <begin position="512"/>
        <end position="535"/>
    </location>
</feature>
<dbReference type="OrthoDB" id="1890267at2759"/>
<evidence type="ECO:0000256" key="5">
    <source>
        <dbReference type="ARBA" id="ARBA00022989"/>
    </source>
</evidence>
<evidence type="ECO:0000256" key="7">
    <source>
        <dbReference type="ARBA" id="ARBA00023242"/>
    </source>
</evidence>
<organism evidence="10 11">
    <name type="scientific">Chara braunii</name>
    <name type="common">Braun's stonewort</name>
    <dbReference type="NCBI Taxonomy" id="69332"/>
    <lineage>
        <taxon>Eukaryota</taxon>
        <taxon>Viridiplantae</taxon>
        <taxon>Streptophyta</taxon>
        <taxon>Charophyceae</taxon>
        <taxon>Charales</taxon>
        <taxon>Characeae</taxon>
        <taxon>Chara</taxon>
    </lineage>
</organism>
<proteinExistence type="inferred from homology"/>
<evidence type="ECO:0000256" key="8">
    <source>
        <dbReference type="SAM" id="MobiDB-lite"/>
    </source>
</evidence>
<feature type="transmembrane region" description="Helical" evidence="9">
    <location>
        <begin position="171"/>
        <end position="192"/>
    </location>
</feature>
<dbReference type="OMA" id="CTRVHIR"/>
<dbReference type="Pfam" id="PF10225">
    <property type="entry name" value="NEMP"/>
    <property type="match status" value="1"/>
</dbReference>
<gene>
    <name evidence="10" type="ORF">CBR_g19453</name>
</gene>
<name>A0A388KY37_CHABU</name>
<feature type="transmembrane region" description="Helical" evidence="9">
    <location>
        <begin position="204"/>
        <end position="224"/>
    </location>
</feature>
<keyword evidence="4" id="KW-0732">Signal</keyword>
<evidence type="ECO:0000313" key="11">
    <source>
        <dbReference type="Proteomes" id="UP000265515"/>
    </source>
</evidence>
<accession>A0A388KY37</accession>
<evidence type="ECO:0000256" key="9">
    <source>
        <dbReference type="SAM" id="Phobius"/>
    </source>
</evidence>
<evidence type="ECO:0000256" key="3">
    <source>
        <dbReference type="ARBA" id="ARBA00022692"/>
    </source>
</evidence>
<feature type="compositionally biased region" description="Acidic residues" evidence="8">
    <location>
        <begin position="495"/>
        <end position="505"/>
    </location>
</feature>
<keyword evidence="11" id="KW-1185">Reference proteome</keyword>
<dbReference type="Proteomes" id="UP000265515">
    <property type="component" value="Unassembled WGS sequence"/>
</dbReference>
<evidence type="ECO:0000313" key="10">
    <source>
        <dbReference type="EMBL" id="GBG74938.1"/>
    </source>
</evidence>
<dbReference type="EMBL" id="BFEA01000214">
    <property type="protein sequence ID" value="GBG74938.1"/>
    <property type="molecule type" value="Genomic_DNA"/>
</dbReference>
<evidence type="ECO:0000256" key="1">
    <source>
        <dbReference type="ARBA" id="ARBA00004575"/>
    </source>
</evidence>
<evidence type="ECO:0000256" key="6">
    <source>
        <dbReference type="ARBA" id="ARBA00023136"/>
    </source>
</evidence>
<keyword evidence="7" id="KW-0539">Nucleus</keyword>
<dbReference type="GO" id="GO:0005637">
    <property type="term" value="C:nuclear inner membrane"/>
    <property type="evidence" value="ECO:0007669"/>
    <property type="project" value="UniProtKB-SubCell"/>
</dbReference>
<evidence type="ECO:0000256" key="2">
    <source>
        <dbReference type="ARBA" id="ARBA00005748"/>
    </source>
</evidence>
<dbReference type="AlphaFoldDB" id="A0A388KY37"/>
<dbReference type="Gramene" id="GBG74938">
    <property type="protein sequence ID" value="GBG74938"/>
    <property type="gene ID" value="CBR_g19453"/>
</dbReference>
<keyword evidence="3 9" id="KW-0812">Transmembrane</keyword>